<evidence type="ECO:0000259" key="1">
    <source>
        <dbReference type="Pfam" id="PF03358"/>
    </source>
</evidence>
<evidence type="ECO:0000313" key="2">
    <source>
        <dbReference type="EMBL" id="MBG6121189.1"/>
    </source>
</evidence>
<feature type="domain" description="NADPH-dependent FMN reductase-like" evidence="1">
    <location>
        <begin position="4"/>
        <end position="152"/>
    </location>
</feature>
<dbReference type="GO" id="GO:0016491">
    <property type="term" value="F:oxidoreductase activity"/>
    <property type="evidence" value="ECO:0007669"/>
    <property type="project" value="InterPro"/>
</dbReference>
<dbReference type="PANTHER" id="PTHR30543:SF21">
    <property type="entry name" value="NAD(P)H-DEPENDENT FMN REDUCTASE LOT6"/>
    <property type="match status" value="1"/>
</dbReference>
<comment type="caution">
    <text evidence="2">The sequence shown here is derived from an EMBL/GenBank/DDBJ whole genome shotgun (WGS) entry which is preliminary data.</text>
</comment>
<dbReference type="Pfam" id="PF03358">
    <property type="entry name" value="FMN_red"/>
    <property type="match status" value="1"/>
</dbReference>
<dbReference type="InterPro" id="IPR029039">
    <property type="entry name" value="Flavoprotein-like_sf"/>
</dbReference>
<dbReference type="InterPro" id="IPR050712">
    <property type="entry name" value="NAD(P)H-dep_reductase"/>
</dbReference>
<protein>
    <submittedName>
        <fullName evidence="2">NAD(P)H-dependent FMN reductase</fullName>
    </submittedName>
</protein>
<reference evidence="2" key="1">
    <citation type="submission" date="2020-11" db="EMBL/GenBank/DDBJ databases">
        <title>Sequencing the genomes of 1000 actinobacteria strains.</title>
        <authorList>
            <person name="Klenk H.-P."/>
        </authorList>
    </citation>
    <scope>NUCLEOTIDE SEQUENCE</scope>
    <source>
        <strain evidence="2">DSM 45632</strain>
    </source>
</reference>
<dbReference type="SUPFAM" id="SSF52218">
    <property type="entry name" value="Flavoproteins"/>
    <property type="match status" value="1"/>
</dbReference>
<proteinExistence type="predicted"/>
<dbReference type="AlphaFoldDB" id="A0A931DY86"/>
<dbReference type="PANTHER" id="PTHR30543">
    <property type="entry name" value="CHROMATE REDUCTASE"/>
    <property type="match status" value="1"/>
</dbReference>
<accession>A0A931DY86</accession>
<sequence>MGNMKIGVILGSIRESRSGGAVVEWVMNTIAAAGLSDEECEFVQLDLRDYNLPMDTAAKPPMAANREYDNPDVTRWSKAVDACDGFIFVTPEYNHSVPAVFKNAFDTLGPEWSGKPVGFVGYGSVGAVRAIEHWRQIISNFQMPNVRNQVGFVLAMEFRDGGFQPMPMREGELKTMVGDLKELVVAAAAADGAAHAASAAE</sequence>
<dbReference type="Gene3D" id="3.40.50.360">
    <property type="match status" value="1"/>
</dbReference>
<organism evidence="2 3">
    <name type="scientific">Corynebacterium aquatimens</name>
    <dbReference type="NCBI Taxonomy" id="1190508"/>
    <lineage>
        <taxon>Bacteria</taxon>
        <taxon>Bacillati</taxon>
        <taxon>Actinomycetota</taxon>
        <taxon>Actinomycetes</taxon>
        <taxon>Mycobacteriales</taxon>
        <taxon>Corynebacteriaceae</taxon>
        <taxon>Corynebacterium</taxon>
    </lineage>
</organism>
<dbReference type="InterPro" id="IPR005025">
    <property type="entry name" value="FMN_Rdtase-like_dom"/>
</dbReference>
<gene>
    <name evidence="2" type="ORF">IW254_000158</name>
</gene>
<dbReference type="GO" id="GO:0010181">
    <property type="term" value="F:FMN binding"/>
    <property type="evidence" value="ECO:0007669"/>
    <property type="project" value="TreeGrafter"/>
</dbReference>
<keyword evidence="3" id="KW-1185">Reference proteome</keyword>
<dbReference type="Proteomes" id="UP000658613">
    <property type="component" value="Unassembled WGS sequence"/>
</dbReference>
<dbReference type="EMBL" id="JADOUE010000001">
    <property type="protein sequence ID" value="MBG6121189.1"/>
    <property type="molecule type" value="Genomic_DNA"/>
</dbReference>
<name>A0A931DY86_9CORY</name>
<evidence type="ECO:0000313" key="3">
    <source>
        <dbReference type="Proteomes" id="UP000658613"/>
    </source>
</evidence>
<dbReference type="GO" id="GO:0005829">
    <property type="term" value="C:cytosol"/>
    <property type="evidence" value="ECO:0007669"/>
    <property type="project" value="TreeGrafter"/>
</dbReference>